<dbReference type="Pfam" id="PF12470">
    <property type="entry name" value="SUFU_C"/>
    <property type="match status" value="1"/>
</dbReference>
<organism evidence="3 4">
    <name type="scientific">Polypedilum vanderplanki</name>
    <name type="common">Sleeping chironomid midge</name>
    <dbReference type="NCBI Taxonomy" id="319348"/>
    <lineage>
        <taxon>Eukaryota</taxon>
        <taxon>Metazoa</taxon>
        <taxon>Ecdysozoa</taxon>
        <taxon>Arthropoda</taxon>
        <taxon>Hexapoda</taxon>
        <taxon>Insecta</taxon>
        <taxon>Pterygota</taxon>
        <taxon>Neoptera</taxon>
        <taxon>Endopterygota</taxon>
        <taxon>Diptera</taxon>
        <taxon>Nematocera</taxon>
        <taxon>Chironomoidea</taxon>
        <taxon>Chironomidae</taxon>
        <taxon>Chironominae</taxon>
        <taxon>Polypedilum</taxon>
        <taxon>Polypedilum</taxon>
    </lineage>
</organism>
<evidence type="ECO:0000259" key="2">
    <source>
        <dbReference type="Pfam" id="PF12470"/>
    </source>
</evidence>
<dbReference type="EMBL" id="JADBJN010000003">
    <property type="protein sequence ID" value="KAG5672212.1"/>
    <property type="molecule type" value="Genomic_DNA"/>
</dbReference>
<comment type="caution">
    <text evidence="3">The sequence shown here is derived from an EMBL/GenBank/DDBJ whole genome shotgun (WGS) entry which is preliminary data.</text>
</comment>
<evidence type="ECO:0000313" key="4">
    <source>
        <dbReference type="Proteomes" id="UP001107558"/>
    </source>
</evidence>
<dbReference type="PANTHER" id="PTHR10928">
    <property type="entry name" value="SUPPRESSOR OF FUSED"/>
    <property type="match status" value="1"/>
</dbReference>
<evidence type="ECO:0000259" key="1">
    <source>
        <dbReference type="Pfam" id="PF05076"/>
    </source>
</evidence>
<dbReference type="PANTHER" id="PTHR10928:SF2">
    <property type="entry name" value="SUPPRESSOR OF FUSED HOMOLOG"/>
    <property type="match status" value="1"/>
</dbReference>
<dbReference type="InterPro" id="IPR007768">
    <property type="entry name" value="Suppressor_of_fused"/>
</dbReference>
<dbReference type="GO" id="GO:0005634">
    <property type="term" value="C:nucleus"/>
    <property type="evidence" value="ECO:0007669"/>
    <property type="project" value="TreeGrafter"/>
</dbReference>
<dbReference type="InterPro" id="IPR038489">
    <property type="entry name" value="SUFU_C_sf"/>
</dbReference>
<gene>
    <name evidence="3" type="ORF">PVAND_002356</name>
</gene>
<feature type="domain" description="Suppressor of fused C-terminal" evidence="2">
    <location>
        <begin position="243"/>
        <end position="425"/>
    </location>
</feature>
<feature type="domain" description="Suppressor of fused-like" evidence="1">
    <location>
        <begin position="53"/>
        <end position="229"/>
    </location>
</feature>
<proteinExistence type="predicted"/>
<dbReference type="Proteomes" id="UP001107558">
    <property type="component" value="Chromosome 3"/>
</dbReference>
<dbReference type="InterPro" id="IPR037181">
    <property type="entry name" value="SUFU_N"/>
</dbReference>
<dbReference type="Gene3D" id="3.30.1360.230">
    <property type="entry name" value="Sufu, C-terminal domain"/>
    <property type="match status" value="1"/>
</dbReference>
<accession>A0A9J6BQR3</accession>
<dbReference type="PIRSF" id="PIRSF011844">
    <property type="entry name" value="Suppressor_of_fused_protein"/>
    <property type="match status" value="1"/>
</dbReference>
<dbReference type="GO" id="GO:0005737">
    <property type="term" value="C:cytoplasm"/>
    <property type="evidence" value="ECO:0007669"/>
    <property type="project" value="TreeGrafter"/>
</dbReference>
<evidence type="ECO:0000313" key="3">
    <source>
        <dbReference type="EMBL" id="KAG5672212.1"/>
    </source>
</evidence>
<keyword evidence="4" id="KW-1185">Reference proteome</keyword>
<dbReference type="SUPFAM" id="SSF103359">
    <property type="entry name" value="Suppressor of Fused, N-terminal domain"/>
    <property type="match status" value="1"/>
</dbReference>
<protein>
    <submittedName>
        <fullName evidence="3">Uncharacterized protein</fullName>
    </submittedName>
</protein>
<dbReference type="Pfam" id="PF05076">
    <property type="entry name" value="SUFU"/>
    <property type="match status" value="1"/>
</dbReference>
<name>A0A9J6BQR3_POLVA</name>
<dbReference type="InterPro" id="IPR020941">
    <property type="entry name" value="SUFU-like_domain"/>
</dbReference>
<dbReference type="OrthoDB" id="10038834at2759"/>
<dbReference type="InterPro" id="IPR016591">
    <property type="entry name" value="Suppressor_of_fused_euk"/>
</dbReference>
<sequence>MHSNLALMPSFIFPGMRAIYQSLFSIYRESNPLVISTVNKIWQFPNLNTNEILDYIFIYLNAGSPEEQVCEHWHYVTLGLSDLYGDSRIHAIDTGASAERLSGFGIELTFRLKKHNESQPPSWPATLLQQLAKYVFVTRNKLLPNDYLPWNKPLDGIEECKIRHMLVTLDCQLKRIKTPLGHVSFCQIVGVTDEELNCSQSFNVKNILEVLKQDQSTGGISLITDMTRKQSVFDLFPQTLKMLEEDLEREGSDLAGVNGEFFYRELPKLAIKTSLCLTMSDSEKSLDFTRSLGRLDIRTSAELAAHHSSPFLPFARQIFLDGVEIIFTPNSAKFLKLAFKYRLFKGHHFTFQSPDTHLTFLTENVSGSFVTNEQPYGLAGKWLQIRIEKDFLPTIINDLTNEFNPENTELPKIFDYPEKNLRFIINNLAFGLS</sequence>
<dbReference type="InterPro" id="IPR024314">
    <property type="entry name" value="SUFU_C"/>
</dbReference>
<reference evidence="3" key="1">
    <citation type="submission" date="2021-03" db="EMBL/GenBank/DDBJ databases">
        <title>Chromosome level genome of the anhydrobiotic midge Polypedilum vanderplanki.</title>
        <authorList>
            <person name="Yoshida Y."/>
            <person name="Kikawada T."/>
            <person name="Gusev O."/>
        </authorList>
    </citation>
    <scope>NUCLEOTIDE SEQUENCE</scope>
    <source>
        <strain evidence="3">NIAS01</strain>
        <tissue evidence="3">Whole body or cell culture</tissue>
    </source>
</reference>
<dbReference type="AlphaFoldDB" id="A0A9J6BQR3"/>